<name>A0A5C2H9J7_9RHOB</name>
<sequence length="265" mass="28888">MVEFAELGYSTLVVDWRGHGLSDRIAQDPKLGHVGRFSDYQLDVAAMVQAARQLGMPEPWYLLGNSMGACIGLRALINGLPVAACAFCAPMWGIKLSLLARIFAWPVSWAASVSGSGQRYAPGHSGESYILSVDYPSNRRTNDEDMYLYMVRQAEAAPELHTGGPSMTWLNQVLLETKKLSRVPSPSLPCISFCPEEDELVSLSAVKSRMARWAGGTLEFIPGAKHNLLLEETEICRHIFTGSVAKFASSGNSFHLVVAQAARLA</sequence>
<dbReference type="InterPro" id="IPR022742">
    <property type="entry name" value="Hydrolase_4"/>
</dbReference>
<dbReference type="KEGG" id="thas:C6Y53_19885"/>
<dbReference type="SUPFAM" id="SSF53474">
    <property type="entry name" value="alpha/beta-Hydrolases"/>
    <property type="match status" value="1"/>
</dbReference>
<dbReference type="EMBL" id="CP043619">
    <property type="protein sequence ID" value="QEP30469.1"/>
    <property type="molecule type" value="Genomic_DNA"/>
</dbReference>
<keyword evidence="2" id="KW-0378">Hydrolase</keyword>
<dbReference type="Gene3D" id="3.40.50.1820">
    <property type="entry name" value="alpha/beta hydrolase"/>
    <property type="match status" value="1"/>
</dbReference>
<evidence type="ECO:0000313" key="3">
    <source>
        <dbReference type="Proteomes" id="UP000237655"/>
    </source>
</evidence>
<dbReference type="InterPro" id="IPR029058">
    <property type="entry name" value="AB_hydrolase_fold"/>
</dbReference>
<reference evidence="2 3" key="1">
    <citation type="submission" date="2019-09" db="EMBL/GenBank/DDBJ databases">
        <title>Novel bacterium SH-1.</title>
        <authorList>
            <person name="Kim Y.-S."/>
            <person name="Kim K.-H."/>
        </authorList>
    </citation>
    <scope>NUCLEOTIDE SEQUENCE [LARGE SCALE GENOMIC DNA]</scope>
    <source>
        <strain evidence="2 3">SH-1</strain>
        <plasmid evidence="2 3">p1</plasmid>
    </source>
</reference>
<protein>
    <submittedName>
        <fullName evidence="2">Alpha/beta hydrolase</fullName>
    </submittedName>
</protein>
<dbReference type="Proteomes" id="UP000237655">
    <property type="component" value="Plasmid p1"/>
</dbReference>
<accession>A0A5C2H9J7</accession>
<dbReference type="AlphaFoldDB" id="A0A5C2H9J7"/>
<keyword evidence="2" id="KW-0614">Plasmid</keyword>
<proteinExistence type="predicted"/>
<organism evidence="2 3">
    <name type="scientific">Pukyongiella litopenaei</name>
    <dbReference type="NCBI Taxonomy" id="2605946"/>
    <lineage>
        <taxon>Bacteria</taxon>
        <taxon>Pseudomonadati</taxon>
        <taxon>Pseudomonadota</taxon>
        <taxon>Alphaproteobacteria</taxon>
        <taxon>Rhodobacterales</taxon>
        <taxon>Paracoccaceae</taxon>
        <taxon>Pukyongiella</taxon>
    </lineage>
</organism>
<feature type="domain" description="Serine aminopeptidase S33" evidence="1">
    <location>
        <begin position="3"/>
        <end position="232"/>
    </location>
</feature>
<dbReference type="Pfam" id="PF12146">
    <property type="entry name" value="Hydrolase_4"/>
    <property type="match status" value="1"/>
</dbReference>
<gene>
    <name evidence="2" type="ORF">C6Y53_19885</name>
</gene>
<dbReference type="GO" id="GO:0016787">
    <property type="term" value="F:hydrolase activity"/>
    <property type="evidence" value="ECO:0007669"/>
    <property type="project" value="UniProtKB-KW"/>
</dbReference>
<geneLocation type="plasmid" evidence="2 3">
    <name>p1</name>
</geneLocation>
<evidence type="ECO:0000313" key="2">
    <source>
        <dbReference type="EMBL" id="QEP30469.1"/>
    </source>
</evidence>
<keyword evidence="3" id="KW-1185">Reference proteome</keyword>
<dbReference type="InterPro" id="IPR051044">
    <property type="entry name" value="MAG_DAG_Lipase"/>
</dbReference>
<dbReference type="PANTHER" id="PTHR11614">
    <property type="entry name" value="PHOSPHOLIPASE-RELATED"/>
    <property type="match status" value="1"/>
</dbReference>
<evidence type="ECO:0000259" key="1">
    <source>
        <dbReference type="Pfam" id="PF12146"/>
    </source>
</evidence>